<organism evidence="1 2">
    <name type="scientific">Dictyobacter alpinus</name>
    <dbReference type="NCBI Taxonomy" id="2014873"/>
    <lineage>
        <taxon>Bacteria</taxon>
        <taxon>Bacillati</taxon>
        <taxon>Chloroflexota</taxon>
        <taxon>Ktedonobacteria</taxon>
        <taxon>Ktedonobacterales</taxon>
        <taxon>Dictyobacteraceae</taxon>
        <taxon>Dictyobacter</taxon>
    </lineage>
</organism>
<proteinExistence type="predicted"/>
<comment type="caution">
    <text evidence="1">The sequence shown here is derived from an EMBL/GenBank/DDBJ whole genome shotgun (WGS) entry which is preliminary data.</text>
</comment>
<protein>
    <submittedName>
        <fullName evidence="1">Uncharacterized protein</fullName>
    </submittedName>
</protein>
<keyword evidence="2" id="KW-1185">Reference proteome</keyword>
<dbReference type="AlphaFoldDB" id="A0A402BA61"/>
<evidence type="ECO:0000313" key="2">
    <source>
        <dbReference type="Proteomes" id="UP000287171"/>
    </source>
</evidence>
<gene>
    <name evidence="1" type="ORF">KDA_37620</name>
</gene>
<dbReference type="Proteomes" id="UP000287171">
    <property type="component" value="Unassembled WGS sequence"/>
</dbReference>
<reference evidence="2" key="1">
    <citation type="submission" date="2018-12" db="EMBL/GenBank/DDBJ databases">
        <title>Tengunoibacter tsumagoiensis gen. nov., sp. nov., Dictyobacter kobayashii sp. nov., D. alpinus sp. nov., and D. joshuensis sp. nov. and description of Dictyobacteraceae fam. nov. within the order Ktedonobacterales isolated from Tengu-no-mugimeshi.</title>
        <authorList>
            <person name="Wang C.M."/>
            <person name="Zheng Y."/>
            <person name="Sakai Y."/>
            <person name="Toyoda A."/>
            <person name="Minakuchi Y."/>
            <person name="Abe K."/>
            <person name="Yokota A."/>
            <person name="Yabe S."/>
        </authorList>
    </citation>
    <scope>NUCLEOTIDE SEQUENCE [LARGE SCALE GENOMIC DNA]</scope>
    <source>
        <strain evidence="2">Uno16</strain>
    </source>
</reference>
<evidence type="ECO:0000313" key="1">
    <source>
        <dbReference type="EMBL" id="GCE28278.1"/>
    </source>
</evidence>
<sequence length="64" mass="6864">MQDGLPALGGGGTSVGNTINHGKTPFNYTAPMCLSNFIVALTSNIFVQHASFTFFLQVSYHNLD</sequence>
<name>A0A402BA61_9CHLR</name>
<accession>A0A402BA61</accession>
<dbReference type="EMBL" id="BIFT01000001">
    <property type="protein sequence ID" value="GCE28278.1"/>
    <property type="molecule type" value="Genomic_DNA"/>
</dbReference>